<evidence type="ECO:0000313" key="1">
    <source>
        <dbReference type="EMBL" id="MDR6528762.1"/>
    </source>
</evidence>
<evidence type="ECO:0000313" key="2">
    <source>
        <dbReference type="Proteomes" id="UP001184861"/>
    </source>
</evidence>
<name>A0AAE3YDD1_9FLAO</name>
<dbReference type="RefSeq" id="WP_309947976.1">
    <property type="nucleotide sequence ID" value="NZ_JAVDQY010000006.1"/>
</dbReference>
<reference evidence="1" key="1">
    <citation type="submission" date="2023-07" db="EMBL/GenBank/DDBJ databases">
        <title>Sorghum-associated microbial communities from plants grown in Nebraska, USA.</title>
        <authorList>
            <person name="Schachtman D."/>
        </authorList>
    </citation>
    <scope>NUCLEOTIDE SEQUENCE</scope>
    <source>
        <strain evidence="1">DS2360</strain>
    </source>
</reference>
<protein>
    <submittedName>
        <fullName evidence="1">Uncharacterized protein</fullName>
    </submittedName>
</protein>
<sequence length="156" mass="17853">MKNNILTLFLTVTMRQKVPLGIALVAGTCISSAQTFTSSGIWYDIIPGKLNTDSLLVQKGFKMKYSGPKKQGGLLSCYFNKKSDEWMFIHANVQNQITFISYLLPTLEKYKKNLMEKKQLLPGEEVQAMGKTRQENKIYYDLGYIIKRPELSDQKE</sequence>
<dbReference type="EMBL" id="JAVDQY010000006">
    <property type="protein sequence ID" value="MDR6528762.1"/>
    <property type="molecule type" value="Genomic_DNA"/>
</dbReference>
<comment type="caution">
    <text evidence="1">The sequence shown here is derived from an EMBL/GenBank/DDBJ whole genome shotgun (WGS) entry which is preliminary data.</text>
</comment>
<dbReference type="AlphaFoldDB" id="A0AAE3YDD1"/>
<proteinExistence type="predicted"/>
<accession>A0AAE3YDD1</accession>
<dbReference type="Proteomes" id="UP001184861">
    <property type="component" value="Unassembled WGS sequence"/>
</dbReference>
<organism evidence="1 2">
    <name type="scientific">Chryseobacterium rhizosphaerae</name>
    <dbReference type="NCBI Taxonomy" id="395937"/>
    <lineage>
        <taxon>Bacteria</taxon>
        <taxon>Pseudomonadati</taxon>
        <taxon>Bacteroidota</taxon>
        <taxon>Flavobacteriia</taxon>
        <taxon>Flavobacteriales</taxon>
        <taxon>Weeksellaceae</taxon>
        <taxon>Chryseobacterium group</taxon>
        <taxon>Chryseobacterium</taxon>
    </lineage>
</organism>
<gene>
    <name evidence="1" type="ORF">J2787_004201</name>
</gene>